<dbReference type="OrthoDB" id="2121607at2759"/>
<reference evidence="3 4" key="1">
    <citation type="submission" date="2015-07" db="EMBL/GenBank/DDBJ databases">
        <title>The genome of Eufriesea mexicana.</title>
        <authorList>
            <person name="Pan H."/>
            <person name="Kapheim K."/>
        </authorList>
    </citation>
    <scope>NUCLEOTIDE SEQUENCE [LARGE SCALE GENOMIC DNA]</scope>
    <source>
        <strain evidence="3">0111107269</strain>
        <tissue evidence="3">Whole body</tissue>
    </source>
</reference>
<feature type="compositionally biased region" description="Basic and acidic residues" evidence="2">
    <location>
        <begin position="405"/>
        <end position="425"/>
    </location>
</feature>
<sequence>MSTQNSINEEYNEEYFENSEGFSSYNLLKVEYEKCKQEIYDLKRKLQLNETMLREVQETNELLERSLDRRISEKEQIVSEVEEKHRILAKGYENTITNLETKLAKQTEENEELRQRINCNVKTECISTIDQSVNLSFEMDNISLRSRIDELLSVLREEREKHERAEELIKKLKTRCNDYEYYIRGIKEQLDEKNQILEEVRAELSLRRTEITSLQMDPTCNSIFGEVEDRRRNVVNKMNLLREKYTEIKRICKTQITEIKMLRAERVATLTKLENDTDHTLAENEDLIQKYKSRISDLETKLKSEIKKNDDSKHLNDTNTSFRYFQSLLDDKKKEADELRIKVEDLYTKLLVQEETKMNITKQLRYWRCKASSLEAQICALQAELKLDLMNDAEHEILKELEDFTHEHNDDTANNEKHSIYKQRPDNPAQSLSLNCSSKTSLIKYPDNNKTQEQLIDKEKSNQSGTVQFTNYKY</sequence>
<dbReference type="EMBL" id="KQ763441">
    <property type="protein sequence ID" value="OAD55098.1"/>
    <property type="molecule type" value="Genomic_DNA"/>
</dbReference>
<feature type="coiled-coil region" evidence="1">
    <location>
        <begin position="25"/>
        <end position="116"/>
    </location>
</feature>
<evidence type="ECO:0008006" key="5">
    <source>
        <dbReference type="Google" id="ProtNLM"/>
    </source>
</evidence>
<feature type="region of interest" description="Disordered" evidence="2">
    <location>
        <begin position="405"/>
        <end position="432"/>
    </location>
</feature>
<proteinExistence type="predicted"/>
<organism evidence="3 4">
    <name type="scientific">Eufriesea mexicana</name>
    <dbReference type="NCBI Taxonomy" id="516756"/>
    <lineage>
        <taxon>Eukaryota</taxon>
        <taxon>Metazoa</taxon>
        <taxon>Ecdysozoa</taxon>
        <taxon>Arthropoda</taxon>
        <taxon>Hexapoda</taxon>
        <taxon>Insecta</taxon>
        <taxon>Pterygota</taxon>
        <taxon>Neoptera</taxon>
        <taxon>Endopterygota</taxon>
        <taxon>Hymenoptera</taxon>
        <taxon>Apocrita</taxon>
        <taxon>Aculeata</taxon>
        <taxon>Apoidea</taxon>
        <taxon>Anthophila</taxon>
        <taxon>Apidae</taxon>
        <taxon>Eufriesea</taxon>
    </lineage>
</organism>
<evidence type="ECO:0000313" key="3">
    <source>
        <dbReference type="EMBL" id="OAD55098.1"/>
    </source>
</evidence>
<evidence type="ECO:0000256" key="2">
    <source>
        <dbReference type="SAM" id="MobiDB-lite"/>
    </source>
</evidence>
<evidence type="ECO:0000256" key="1">
    <source>
        <dbReference type="SAM" id="Coils"/>
    </source>
</evidence>
<name>A0A310SMT6_9HYME</name>
<dbReference type="AlphaFoldDB" id="A0A310SMT6"/>
<keyword evidence="1" id="KW-0175">Coiled coil</keyword>
<accession>A0A310SMT6</accession>
<protein>
    <recommendedName>
        <fullName evidence="5">Protein Spindly</fullName>
    </recommendedName>
</protein>
<dbReference type="Proteomes" id="UP000250275">
    <property type="component" value="Unassembled WGS sequence"/>
</dbReference>
<feature type="coiled-coil region" evidence="1">
    <location>
        <begin position="145"/>
        <end position="207"/>
    </location>
</feature>
<keyword evidence="4" id="KW-1185">Reference proteome</keyword>
<evidence type="ECO:0000313" key="4">
    <source>
        <dbReference type="Proteomes" id="UP000250275"/>
    </source>
</evidence>
<feature type="coiled-coil region" evidence="1">
    <location>
        <begin position="270"/>
        <end position="349"/>
    </location>
</feature>
<gene>
    <name evidence="3" type="ORF">WN48_05572</name>
</gene>